<keyword evidence="1" id="KW-0175">Coiled coil</keyword>
<keyword evidence="4" id="KW-1185">Reference proteome</keyword>
<feature type="compositionally biased region" description="Polar residues" evidence="2">
    <location>
        <begin position="71"/>
        <end position="81"/>
    </location>
</feature>
<dbReference type="STRING" id="77020.A0A0M8MVK9"/>
<feature type="region of interest" description="Disordered" evidence="2">
    <location>
        <begin position="41"/>
        <end position="206"/>
    </location>
</feature>
<dbReference type="EMBL" id="LGAV01000002">
    <property type="protein sequence ID" value="KOS15204.1"/>
    <property type="molecule type" value="Genomic_DNA"/>
</dbReference>
<feature type="compositionally biased region" description="Low complexity" evidence="2">
    <location>
        <begin position="131"/>
        <end position="143"/>
    </location>
</feature>
<evidence type="ECO:0008006" key="5">
    <source>
        <dbReference type="Google" id="ProtNLM"/>
    </source>
</evidence>
<dbReference type="OrthoDB" id="3359976at2759"/>
<protein>
    <recommendedName>
        <fullName evidence="5">Pericentrin/AKAP-450 centrosomal targeting domain-containing protein</fullName>
    </recommendedName>
</protein>
<feature type="coiled-coil region" evidence="1">
    <location>
        <begin position="538"/>
        <end position="715"/>
    </location>
</feature>
<feature type="region of interest" description="Disordered" evidence="2">
    <location>
        <begin position="336"/>
        <end position="355"/>
    </location>
</feature>
<feature type="compositionally biased region" description="Low complexity" evidence="2">
    <location>
        <begin position="87"/>
        <end position="101"/>
    </location>
</feature>
<dbReference type="GeneID" id="28728700"/>
<feature type="compositionally biased region" description="Polar residues" evidence="2">
    <location>
        <begin position="41"/>
        <end position="51"/>
    </location>
</feature>
<evidence type="ECO:0000256" key="2">
    <source>
        <dbReference type="SAM" id="MobiDB-lite"/>
    </source>
</evidence>
<organism evidence="3 4">
    <name type="scientific">Malassezia pachydermatis</name>
    <dbReference type="NCBI Taxonomy" id="77020"/>
    <lineage>
        <taxon>Eukaryota</taxon>
        <taxon>Fungi</taxon>
        <taxon>Dikarya</taxon>
        <taxon>Basidiomycota</taxon>
        <taxon>Ustilaginomycotina</taxon>
        <taxon>Malasseziomycetes</taxon>
        <taxon>Malasseziales</taxon>
        <taxon>Malasseziaceae</taxon>
        <taxon>Malassezia</taxon>
    </lineage>
</organism>
<comment type="caution">
    <text evidence="3">The sequence shown here is derived from an EMBL/GenBank/DDBJ whole genome shotgun (WGS) entry which is preliminary data.</text>
</comment>
<name>A0A0M8MVK9_9BASI</name>
<reference evidence="3 4" key="1">
    <citation type="submission" date="2015-07" db="EMBL/GenBank/DDBJ databases">
        <title>Draft Genome Sequence of Malassezia furfur CBS1878 and Malassezia pachydermatis CBS1879.</title>
        <authorList>
            <person name="Triana S."/>
            <person name="Ohm R."/>
            <person name="Gonzalez A."/>
            <person name="DeCock H."/>
            <person name="Restrepo S."/>
            <person name="Celis A."/>
        </authorList>
    </citation>
    <scope>NUCLEOTIDE SEQUENCE [LARGE SCALE GENOMIC DNA]</scope>
    <source>
        <strain evidence="3 4">CBS 1879</strain>
    </source>
</reference>
<evidence type="ECO:0000313" key="4">
    <source>
        <dbReference type="Proteomes" id="UP000037751"/>
    </source>
</evidence>
<evidence type="ECO:0000256" key="1">
    <source>
        <dbReference type="SAM" id="Coils"/>
    </source>
</evidence>
<dbReference type="AlphaFoldDB" id="A0A0M8MVK9"/>
<dbReference type="RefSeq" id="XP_017992836.1">
    <property type="nucleotide sequence ID" value="XM_018136825.1"/>
</dbReference>
<sequence length="829" mass="91367">MKTSEPASQSPLPHETSAVDLHALDERLLDDSDSLQISFQRSHASDLSSVLTGEASDLSDDAQFMAEEPPTSLSSNHSTSLDAIPDSPSTSRARSVSPSSVKNDMSTHTSREGSRILSPIPSNTKKDGTVSSQTSIASSSIASYGLARPSSSHDMAGTPATSHMSPEMDKDTLAQAGATLPPPTPPTQSHPTSDPYVSATTPLHPPVPGRTAFHAAMTHDTRSVDFTNEGLSALSTHAELSHGAPTTWSRILANAPEPDTSPASKTNDVSIAPLLASASSEQSGEKDFVAPHAHVDPHRLVMYQHKINERLTRENELLKAECDALIQLLQKHQVPLDGSDEASPASSAQTAEMETLRRRNAELEAMVQSQPQALEARKASVSHDATALQHTTDTLQDQHDQILTHVEATMTQPTEEELRGCIEQLTSALQEAHGLINTLREQPSLSSSVSTASASVSTSRPIPIDASSWRHSTPSRVPAMDALRRSVAALSVTDDAGLVMSDLGALQETVRTLTHDLQATQAKLQEALAYTTEANASKLRIEARLATTADELADAEARLHDRSQQLQMLREQRSDTTLTKVTMARLESALQEAQREVSTARAQHEQAEHQQAILAEQLQRAETRFVQAQQAADEAREARVVCEAHMDDQLTQLQSLRRVLADQNAELGQLRGEKDHLWIERRQILEQLRVFEQHLRDVRAETDRYGSELHALQREKAQWSRERSSSPAQEQMVREHVAQAIRALAPRWQAERERVQALLFQKAYLVHALDAQEWLYERLCTRLHAWAPALDSFRGRAYPRPTPRRWRVALAAVHFAVRLQKARERMYST</sequence>
<dbReference type="VEuPathDB" id="FungiDB:Malapachy_2333"/>
<dbReference type="Proteomes" id="UP000037751">
    <property type="component" value="Unassembled WGS sequence"/>
</dbReference>
<accession>A0A0M8MVK9</accession>
<gene>
    <name evidence="3" type="ORF">Malapachy_2333</name>
</gene>
<feature type="compositionally biased region" description="Polar residues" evidence="2">
    <location>
        <begin position="149"/>
        <end position="164"/>
    </location>
</feature>
<proteinExistence type="predicted"/>
<evidence type="ECO:0000313" key="3">
    <source>
        <dbReference type="EMBL" id="KOS15204.1"/>
    </source>
</evidence>